<organism evidence="1 2">
    <name type="scientific">Parasitella parasitica</name>
    <dbReference type="NCBI Taxonomy" id="35722"/>
    <lineage>
        <taxon>Eukaryota</taxon>
        <taxon>Fungi</taxon>
        <taxon>Fungi incertae sedis</taxon>
        <taxon>Mucoromycota</taxon>
        <taxon>Mucoromycotina</taxon>
        <taxon>Mucoromycetes</taxon>
        <taxon>Mucorales</taxon>
        <taxon>Mucorineae</taxon>
        <taxon>Mucoraceae</taxon>
        <taxon>Parasitella</taxon>
    </lineage>
</organism>
<keyword evidence="2" id="KW-1185">Reference proteome</keyword>
<gene>
    <name evidence="1" type="primary">PARPA_09992.1 scaffold 39144</name>
</gene>
<reference evidence="1 2" key="1">
    <citation type="submission" date="2014-09" db="EMBL/GenBank/DDBJ databases">
        <authorList>
            <person name="Ellenberger Sabrina"/>
        </authorList>
    </citation>
    <scope>NUCLEOTIDE SEQUENCE [LARGE SCALE GENOMIC DNA]</scope>
    <source>
        <strain evidence="1 2">CBS 412.66</strain>
    </source>
</reference>
<accession>A0A0B7NK58</accession>
<sequence length="83" mass="9452">MADNDLLQFVIPHKHRPGTDLMTKLKLQDSRIMNLIIRTLIGRNAEDKYISASCEWIDGRYADVLYIPKDSATEALPPVIVEI</sequence>
<dbReference type="Proteomes" id="UP000054107">
    <property type="component" value="Unassembled WGS sequence"/>
</dbReference>
<protein>
    <submittedName>
        <fullName evidence="1">Uncharacterized protein</fullName>
    </submittedName>
</protein>
<evidence type="ECO:0000313" key="1">
    <source>
        <dbReference type="EMBL" id="CEP15752.1"/>
    </source>
</evidence>
<name>A0A0B7NK58_9FUNG</name>
<evidence type="ECO:0000313" key="2">
    <source>
        <dbReference type="Proteomes" id="UP000054107"/>
    </source>
</evidence>
<proteinExistence type="predicted"/>
<dbReference type="AlphaFoldDB" id="A0A0B7NK58"/>
<dbReference type="OrthoDB" id="2289841at2759"/>
<dbReference type="EMBL" id="LN732614">
    <property type="protein sequence ID" value="CEP15752.1"/>
    <property type="molecule type" value="Genomic_DNA"/>
</dbReference>